<feature type="non-terminal residue" evidence="1">
    <location>
        <position position="47"/>
    </location>
</feature>
<gene>
    <name evidence="1" type="ORF">LCGC14_2842060</name>
</gene>
<name>A0A0F8YAX6_9ZZZZ</name>
<proteinExistence type="predicted"/>
<accession>A0A0F8YAX6</accession>
<reference evidence="1" key="1">
    <citation type="journal article" date="2015" name="Nature">
        <title>Complex archaea that bridge the gap between prokaryotes and eukaryotes.</title>
        <authorList>
            <person name="Spang A."/>
            <person name="Saw J.H."/>
            <person name="Jorgensen S.L."/>
            <person name="Zaremba-Niedzwiedzka K."/>
            <person name="Martijn J."/>
            <person name="Lind A.E."/>
            <person name="van Eijk R."/>
            <person name="Schleper C."/>
            <person name="Guy L."/>
            <person name="Ettema T.J."/>
        </authorList>
    </citation>
    <scope>NUCLEOTIDE SEQUENCE</scope>
</reference>
<dbReference type="AlphaFoldDB" id="A0A0F8YAX6"/>
<protein>
    <submittedName>
        <fullName evidence="1">Uncharacterized protein</fullName>
    </submittedName>
</protein>
<dbReference type="EMBL" id="LAZR01054427">
    <property type="protein sequence ID" value="KKK78587.1"/>
    <property type="molecule type" value="Genomic_DNA"/>
</dbReference>
<evidence type="ECO:0000313" key="1">
    <source>
        <dbReference type="EMBL" id="KKK78587.1"/>
    </source>
</evidence>
<comment type="caution">
    <text evidence="1">The sequence shown here is derived from an EMBL/GenBank/DDBJ whole genome shotgun (WGS) entry which is preliminary data.</text>
</comment>
<sequence length="47" mass="4968">MTLPRFPRIPTPLELADAALDSAAEVVLVVPRVVSSLAHTVEQTAQG</sequence>
<organism evidence="1">
    <name type="scientific">marine sediment metagenome</name>
    <dbReference type="NCBI Taxonomy" id="412755"/>
    <lineage>
        <taxon>unclassified sequences</taxon>
        <taxon>metagenomes</taxon>
        <taxon>ecological metagenomes</taxon>
    </lineage>
</organism>